<evidence type="ECO:0000256" key="15">
    <source>
        <dbReference type="ARBA" id="ARBA00023170"/>
    </source>
</evidence>
<dbReference type="PRINTS" id="PR00109">
    <property type="entry name" value="TYRKINASE"/>
</dbReference>
<dbReference type="InterPro" id="IPR036179">
    <property type="entry name" value="Ig-like_dom_sf"/>
</dbReference>
<evidence type="ECO:0000256" key="5">
    <source>
        <dbReference type="ARBA" id="ARBA00022692"/>
    </source>
</evidence>
<dbReference type="SUPFAM" id="SSF48726">
    <property type="entry name" value="Immunoglobulin"/>
    <property type="match status" value="3"/>
</dbReference>
<dbReference type="InterPro" id="IPR017441">
    <property type="entry name" value="Protein_kinase_ATP_BS"/>
</dbReference>
<dbReference type="PANTHER" id="PTHR24416:SF621">
    <property type="entry name" value="TYROSINE KINASE RECEPTOR CAD96CA"/>
    <property type="match status" value="1"/>
</dbReference>
<dbReference type="GO" id="GO:0005886">
    <property type="term" value="C:plasma membrane"/>
    <property type="evidence" value="ECO:0000318"/>
    <property type="project" value="GO_Central"/>
</dbReference>
<dbReference type="Gene3D" id="1.10.510.10">
    <property type="entry name" value="Transferase(Phosphotransferase) domain 1"/>
    <property type="match status" value="1"/>
</dbReference>
<dbReference type="InterPro" id="IPR036116">
    <property type="entry name" value="FN3_sf"/>
</dbReference>
<evidence type="ECO:0000256" key="13">
    <source>
        <dbReference type="ARBA" id="ARBA00023137"/>
    </source>
</evidence>
<reference evidence="26" key="1">
    <citation type="submission" date="2015-02" db="EMBL/GenBank/DDBJ databases">
        <title>Genome sequencing for Strongylocentrotus purpuratus.</title>
        <authorList>
            <person name="Murali S."/>
            <person name="Liu Y."/>
            <person name="Vee V."/>
            <person name="English A."/>
            <person name="Wang M."/>
            <person name="Skinner E."/>
            <person name="Han Y."/>
            <person name="Muzny D.M."/>
            <person name="Worley K.C."/>
            <person name="Gibbs R.A."/>
        </authorList>
    </citation>
    <scope>NUCLEOTIDE SEQUENCE</scope>
</reference>
<dbReference type="GO" id="GO:0005524">
    <property type="term" value="F:ATP binding"/>
    <property type="evidence" value="ECO:0007669"/>
    <property type="project" value="UniProtKB-UniRule"/>
</dbReference>
<evidence type="ECO:0000256" key="3">
    <source>
        <dbReference type="ARBA" id="ARBA00011902"/>
    </source>
</evidence>
<dbReference type="SMART" id="SM00408">
    <property type="entry name" value="IGc2"/>
    <property type="match status" value="3"/>
</dbReference>
<keyword evidence="11 21" id="KW-1133">Transmembrane helix</keyword>
<dbReference type="Gene3D" id="3.30.200.20">
    <property type="entry name" value="Phosphorylase Kinase, domain 1"/>
    <property type="match status" value="1"/>
</dbReference>
<evidence type="ECO:0000256" key="11">
    <source>
        <dbReference type="ARBA" id="ARBA00022989"/>
    </source>
</evidence>
<dbReference type="InterPro" id="IPR003961">
    <property type="entry name" value="FN3_dom"/>
</dbReference>
<evidence type="ECO:0000256" key="8">
    <source>
        <dbReference type="ARBA" id="ARBA00022741"/>
    </source>
</evidence>
<evidence type="ECO:0000256" key="12">
    <source>
        <dbReference type="ARBA" id="ARBA00023136"/>
    </source>
</evidence>
<dbReference type="Gene3D" id="2.60.40.10">
    <property type="entry name" value="Immunoglobulins"/>
    <property type="match status" value="4"/>
</dbReference>
<evidence type="ECO:0000313" key="26">
    <source>
        <dbReference type="Proteomes" id="UP000007110"/>
    </source>
</evidence>
<comment type="similarity">
    <text evidence="2">Belongs to the protein kinase superfamily. CAMK Ser/Thr protein kinase family.</text>
</comment>
<evidence type="ECO:0000256" key="2">
    <source>
        <dbReference type="ARBA" id="ARBA00006692"/>
    </source>
</evidence>
<evidence type="ECO:0000256" key="4">
    <source>
        <dbReference type="ARBA" id="ARBA00022679"/>
    </source>
</evidence>
<reference evidence="25" key="2">
    <citation type="submission" date="2021-01" db="UniProtKB">
        <authorList>
            <consortium name="EnsemblMetazoa"/>
        </authorList>
    </citation>
    <scope>IDENTIFICATION</scope>
</reference>
<organism evidence="25 26">
    <name type="scientific">Strongylocentrotus purpuratus</name>
    <name type="common">Purple sea urchin</name>
    <dbReference type="NCBI Taxonomy" id="7668"/>
    <lineage>
        <taxon>Eukaryota</taxon>
        <taxon>Metazoa</taxon>
        <taxon>Echinodermata</taxon>
        <taxon>Eleutherozoa</taxon>
        <taxon>Echinozoa</taxon>
        <taxon>Echinoidea</taxon>
        <taxon>Euechinoidea</taxon>
        <taxon>Echinacea</taxon>
        <taxon>Camarodonta</taxon>
        <taxon>Echinidea</taxon>
        <taxon>Strongylocentrotidae</taxon>
        <taxon>Strongylocentrotus</taxon>
    </lineage>
</organism>
<dbReference type="SMART" id="SM00409">
    <property type="entry name" value="IG"/>
    <property type="match status" value="3"/>
</dbReference>
<protein>
    <recommendedName>
        <fullName evidence="3">receptor protein-tyrosine kinase</fullName>
        <ecNumber evidence="3">2.7.10.1</ecNumber>
    </recommendedName>
</protein>
<evidence type="ECO:0000256" key="1">
    <source>
        <dbReference type="ARBA" id="ARBA00004479"/>
    </source>
</evidence>
<proteinExistence type="inferred from homology"/>
<feature type="domain" description="Ig-like" evidence="24">
    <location>
        <begin position="222"/>
        <end position="309"/>
    </location>
</feature>
<dbReference type="AlphaFoldDB" id="A0A7M7SUV7"/>
<keyword evidence="17" id="KW-0393">Immunoglobulin domain</keyword>
<evidence type="ECO:0000256" key="14">
    <source>
        <dbReference type="ARBA" id="ARBA00023157"/>
    </source>
</evidence>
<evidence type="ECO:0000256" key="21">
    <source>
        <dbReference type="SAM" id="Phobius"/>
    </source>
</evidence>
<feature type="domain" description="Ig-like" evidence="24">
    <location>
        <begin position="41"/>
        <end position="125"/>
    </location>
</feature>
<dbReference type="InterPro" id="IPR000719">
    <property type="entry name" value="Prot_kinase_dom"/>
</dbReference>
<dbReference type="GO" id="GO:0004714">
    <property type="term" value="F:transmembrane receptor protein tyrosine kinase activity"/>
    <property type="evidence" value="ECO:0000318"/>
    <property type="project" value="GO_Central"/>
</dbReference>
<keyword evidence="4" id="KW-0808">Transferase</keyword>
<dbReference type="EC" id="2.7.10.1" evidence="3"/>
<feature type="domain" description="Protein kinase" evidence="23">
    <location>
        <begin position="690"/>
        <end position="975"/>
    </location>
</feature>
<evidence type="ECO:0000256" key="17">
    <source>
        <dbReference type="ARBA" id="ARBA00023319"/>
    </source>
</evidence>
<dbReference type="CDD" id="cd00096">
    <property type="entry name" value="Ig"/>
    <property type="match status" value="1"/>
</dbReference>
<evidence type="ECO:0000256" key="7">
    <source>
        <dbReference type="ARBA" id="ARBA00022737"/>
    </source>
</evidence>
<dbReference type="InParanoid" id="A0A7M7SUV7"/>
<dbReference type="FunFam" id="1.10.510.10:FF:000190">
    <property type="entry name" value="Proto-oncogene tyrosine-protein kinase receptor Ret"/>
    <property type="match status" value="1"/>
</dbReference>
<evidence type="ECO:0000256" key="16">
    <source>
        <dbReference type="ARBA" id="ARBA00023180"/>
    </source>
</evidence>
<keyword evidence="12 21" id="KW-0472">Membrane</keyword>
<dbReference type="CDD" id="cd00192">
    <property type="entry name" value="PTKc"/>
    <property type="match status" value="1"/>
</dbReference>
<dbReference type="Pfam" id="PF13927">
    <property type="entry name" value="Ig_3"/>
    <property type="match status" value="2"/>
</dbReference>
<keyword evidence="15" id="KW-0675">Receptor</keyword>
<evidence type="ECO:0000256" key="10">
    <source>
        <dbReference type="ARBA" id="ARBA00022840"/>
    </source>
</evidence>
<dbReference type="InterPro" id="IPR001245">
    <property type="entry name" value="Ser-Thr/Tyr_kinase_cat_dom"/>
</dbReference>
<dbReference type="InterPro" id="IPR050122">
    <property type="entry name" value="RTK"/>
</dbReference>
<keyword evidence="7" id="KW-0677">Repeat</keyword>
<dbReference type="PANTHER" id="PTHR24416">
    <property type="entry name" value="TYROSINE-PROTEIN KINASE RECEPTOR"/>
    <property type="match status" value="1"/>
</dbReference>
<keyword evidence="26" id="KW-1185">Reference proteome</keyword>
<comment type="subcellular location">
    <subcellularLocation>
        <location evidence="1">Membrane</location>
        <topology evidence="1">Single-pass type I membrane protein</topology>
    </subcellularLocation>
</comment>
<feature type="signal peptide" evidence="22">
    <location>
        <begin position="1"/>
        <end position="25"/>
    </location>
</feature>
<dbReference type="CDD" id="cd00063">
    <property type="entry name" value="FN3"/>
    <property type="match status" value="1"/>
</dbReference>
<dbReference type="InterPro" id="IPR003598">
    <property type="entry name" value="Ig_sub2"/>
</dbReference>
<dbReference type="GO" id="GO:0007169">
    <property type="term" value="P:cell surface receptor protein tyrosine kinase signaling pathway"/>
    <property type="evidence" value="ECO:0000318"/>
    <property type="project" value="GO_Central"/>
</dbReference>
<dbReference type="EnsemblMetazoa" id="XM_030977047">
    <property type="protein sequence ID" value="XP_030832907"/>
    <property type="gene ID" value="LOC586619"/>
</dbReference>
<dbReference type="InterPro" id="IPR008266">
    <property type="entry name" value="Tyr_kinase_AS"/>
</dbReference>
<dbReference type="InterPro" id="IPR020635">
    <property type="entry name" value="Tyr_kinase_cat_dom"/>
</dbReference>
<dbReference type="SUPFAM" id="SSF49265">
    <property type="entry name" value="Fibronectin type III"/>
    <property type="match status" value="1"/>
</dbReference>
<dbReference type="InterPro" id="IPR013783">
    <property type="entry name" value="Ig-like_fold"/>
</dbReference>
<evidence type="ECO:0000256" key="18">
    <source>
        <dbReference type="ARBA" id="ARBA00051243"/>
    </source>
</evidence>
<dbReference type="GO" id="GO:0043235">
    <property type="term" value="C:receptor complex"/>
    <property type="evidence" value="ECO:0000318"/>
    <property type="project" value="GO_Central"/>
</dbReference>
<evidence type="ECO:0000256" key="19">
    <source>
        <dbReference type="PROSITE-ProRule" id="PRU10141"/>
    </source>
</evidence>
<feature type="transmembrane region" description="Helical" evidence="21">
    <location>
        <begin position="570"/>
        <end position="596"/>
    </location>
</feature>
<dbReference type="Pfam" id="PF07714">
    <property type="entry name" value="PK_Tyr_Ser-Thr"/>
    <property type="match status" value="1"/>
</dbReference>
<sequence>MAVRLFTWSNFGFILFYLSVLRAQGAVIINTKPGNGPFQIGANIKLTCRDTSTVVDSSSFTWYHNELQMVDSGVKTKKAEAIERYSIDISVRGQFTLEITNAHVDDAGPWKCKVQTNGITTQAIAQLRIGAPAIAYMTPTIATTIGSTVRLECNATGDPEPAISWRRSNPGQLLPSGRRVSVGPVLSITVSSISDGGRFVCDARNSLAVISKPMSLNVKHAPFLQTDRSDAHVYAYHSRMVNMTCAWSGFPPPFITWTINGRSVTRRASRQYQDGVSTLSITPQGRDFGTYRCHASNKLGRSQHAIVLSRADPPPVPRHVRPGMITDTTIQILLDPPHVTARGFPLLYYQVTYHPVMMGNLRQSRPAQFLLNEVQEEEGPALIRQDFPQERQLYETGNGVQDQAGPLDQIQQPYVSPQVQVRRFDIGNSLVLTHLRPLTTYLIRISAGNAAGHGNFSELRIATAPSHTVVRASNLSNPLAVPLLSTASGQQHPVKPTSFRTAGPTRSMMTSPLAPASYPMPASTSGISLPVTSNMDPDVRARNPGRYDPFTALPTVPEGEKKKKKGMSPFPIIVGAILAMFLGGLLIFFASSMPLLKWQKRRQRNPPDEMEEELYRFSGSIYSESSSIQMRPVSVVNVSKQISYPQGPQFKSRRGTNVHLPYSTQHYETGVHSGSMSSMGKEFEFPRERLVIGAVVGTGSFGKVVRGDAEGIIKPACKTVVAIKMLKGTPLPLEHATGLDHQDLLKELSVMKLLKPHPNIVTLFGCCTKDGYESPLIIMEYLPNGNLLSHLRSSRQRVEDFEMHRTSMRTTLSPTDLIRYAYEIANGMAYLSSMMCIHRDLAARNILLSRDGVCKLSDFGLARDVMNGGVYQRKTQGRVPIRWMALESLLDNVYTIQSDVWSFGVLMWEIVTIGSYPYPGVPSKKLIKDLQKGYRMPRPEHCSEEIYSILLECWRDENKQRPTFDQLRHRLETILIESGNYLVLDDFDERLYEYTYDGNSTPDE</sequence>
<keyword evidence="8 19" id="KW-0547">Nucleotide-binding</keyword>
<dbReference type="PROSITE" id="PS00109">
    <property type="entry name" value="PROTEIN_KINASE_TYR"/>
    <property type="match status" value="1"/>
</dbReference>
<dbReference type="PROSITE" id="PS50835">
    <property type="entry name" value="IG_LIKE"/>
    <property type="match status" value="3"/>
</dbReference>
<evidence type="ECO:0000259" key="23">
    <source>
        <dbReference type="PROSITE" id="PS50011"/>
    </source>
</evidence>
<name>A0A7M7SUV7_STRPU</name>
<feature type="chain" id="PRO_5029671750" description="receptor protein-tyrosine kinase" evidence="22">
    <location>
        <begin position="26"/>
        <end position="1004"/>
    </location>
</feature>
<dbReference type="InterPro" id="IPR007110">
    <property type="entry name" value="Ig-like_dom"/>
</dbReference>
<evidence type="ECO:0000256" key="20">
    <source>
        <dbReference type="SAM" id="MobiDB-lite"/>
    </source>
</evidence>
<dbReference type="PROSITE" id="PS00107">
    <property type="entry name" value="PROTEIN_KINASE_ATP"/>
    <property type="match status" value="1"/>
</dbReference>
<dbReference type="OrthoDB" id="3256376at2759"/>
<evidence type="ECO:0000256" key="9">
    <source>
        <dbReference type="ARBA" id="ARBA00022777"/>
    </source>
</evidence>
<keyword evidence="6 22" id="KW-0732">Signal</keyword>
<feature type="domain" description="Ig-like" evidence="24">
    <location>
        <begin position="132"/>
        <end position="217"/>
    </location>
</feature>
<feature type="region of interest" description="Disordered" evidence="20">
    <location>
        <begin position="540"/>
        <end position="565"/>
    </location>
</feature>
<dbReference type="SUPFAM" id="SSF56112">
    <property type="entry name" value="Protein kinase-like (PK-like)"/>
    <property type="match status" value="1"/>
</dbReference>
<dbReference type="GeneID" id="586619"/>
<keyword evidence="14" id="KW-1015">Disulfide bond</keyword>
<keyword evidence="9" id="KW-0418">Kinase</keyword>
<dbReference type="FunFam" id="3.30.200.20:FF:001074">
    <property type="entry name" value="Predicted protein"/>
    <property type="match status" value="1"/>
</dbReference>
<evidence type="ECO:0000259" key="24">
    <source>
        <dbReference type="PROSITE" id="PS50835"/>
    </source>
</evidence>
<dbReference type="InterPro" id="IPR011009">
    <property type="entry name" value="Kinase-like_dom_sf"/>
</dbReference>
<feature type="binding site" evidence="19">
    <location>
        <position position="724"/>
    </location>
    <ligand>
        <name>ATP</name>
        <dbReference type="ChEBI" id="CHEBI:30616"/>
    </ligand>
</feature>
<dbReference type="RefSeq" id="XP_030832907.1">
    <property type="nucleotide sequence ID" value="XM_030977047.1"/>
</dbReference>
<keyword evidence="16" id="KW-0325">Glycoprotein</keyword>
<dbReference type="InterPro" id="IPR003599">
    <property type="entry name" value="Ig_sub"/>
</dbReference>
<keyword evidence="5 21" id="KW-0812">Transmembrane</keyword>
<dbReference type="PROSITE" id="PS50011">
    <property type="entry name" value="PROTEIN_KINASE_DOM"/>
    <property type="match status" value="1"/>
</dbReference>
<keyword evidence="13" id="KW-0829">Tyrosine-protein kinase</keyword>
<evidence type="ECO:0000313" key="25">
    <source>
        <dbReference type="EnsemblMetazoa" id="XP_030832907"/>
    </source>
</evidence>
<keyword evidence="10 19" id="KW-0067">ATP-binding</keyword>
<dbReference type="SMART" id="SM00060">
    <property type="entry name" value="FN3"/>
    <property type="match status" value="1"/>
</dbReference>
<dbReference type="Proteomes" id="UP000007110">
    <property type="component" value="Unassembled WGS sequence"/>
</dbReference>
<evidence type="ECO:0000256" key="6">
    <source>
        <dbReference type="ARBA" id="ARBA00022729"/>
    </source>
</evidence>
<comment type="catalytic activity">
    <reaction evidence="18">
        <text>L-tyrosyl-[protein] + ATP = O-phospho-L-tyrosyl-[protein] + ADP + H(+)</text>
        <dbReference type="Rhea" id="RHEA:10596"/>
        <dbReference type="Rhea" id="RHEA-COMP:10136"/>
        <dbReference type="Rhea" id="RHEA-COMP:20101"/>
        <dbReference type="ChEBI" id="CHEBI:15378"/>
        <dbReference type="ChEBI" id="CHEBI:30616"/>
        <dbReference type="ChEBI" id="CHEBI:46858"/>
        <dbReference type="ChEBI" id="CHEBI:61978"/>
        <dbReference type="ChEBI" id="CHEBI:456216"/>
        <dbReference type="EC" id="2.7.10.1"/>
    </reaction>
</comment>
<evidence type="ECO:0000256" key="22">
    <source>
        <dbReference type="SAM" id="SignalP"/>
    </source>
</evidence>
<accession>A0A7M7SUV7</accession>
<dbReference type="SMART" id="SM00219">
    <property type="entry name" value="TyrKc"/>
    <property type="match status" value="1"/>
</dbReference>